<protein>
    <submittedName>
        <fullName evidence="1">Uncharacterized protein</fullName>
    </submittedName>
</protein>
<dbReference type="AlphaFoldDB" id="A0A645HDW5"/>
<organism evidence="1">
    <name type="scientific">bioreactor metagenome</name>
    <dbReference type="NCBI Taxonomy" id="1076179"/>
    <lineage>
        <taxon>unclassified sequences</taxon>
        <taxon>metagenomes</taxon>
        <taxon>ecological metagenomes</taxon>
    </lineage>
</organism>
<dbReference type="EMBL" id="VSSQ01091750">
    <property type="protein sequence ID" value="MPN37227.1"/>
    <property type="molecule type" value="Genomic_DNA"/>
</dbReference>
<evidence type="ECO:0000313" key="1">
    <source>
        <dbReference type="EMBL" id="MPN37227.1"/>
    </source>
</evidence>
<reference evidence="1" key="1">
    <citation type="submission" date="2019-08" db="EMBL/GenBank/DDBJ databases">
        <authorList>
            <person name="Kucharzyk K."/>
            <person name="Murdoch R.W."/>
            <person name="Higgins S."/>
            <person name="Loffler F."/>
        </authorList>
    </citation>
    <scope>NUCLEOTIDE SEQUENCE</scope>
</reference>
<proteinExistence type="predicted"/>
<accession>A0A645HDW5</accession>
<name>A0A645HDW5_9ZZZZ</name>
<gene>
    <name evidence="1" type="ORF">SDC9_184743</name>
</gene>
<sequence length="57" mass="6740">MCYYLKILKVPKTEMRAFIREFERITNDYIKAVNPQVASIVIHADLPVRLTVLKNYI</sequence>
<comment type="caution">
    <text evidence="1">The sequence shown here is derived from an EMBL/GenBank/DDBJ whole genome shotgun (WGS) entry which is preliminary data.</text>
</comment>